<gene>
    <name evidence="2" type="ORF">MM415A00125_0020</name>
    <name evidence="1" type="ORF">MM415B00372_0035</name>
</gene>
<reference evidence="1" key="1">
    <citation type="submission" date="2020-03" db="EMBL/GenBank/DDBJ databases">
        <title>The deep terrestrial virosphere.</title>
        <authorList>
            <person name="Holmfeldt K."/>
            <person name="Nilsson E."/>
            <person name="Simone D."/>
            <person name="Lopez-Fernandez M."/>
            <person name="Wu X."/>
            <person name="de Brujin I."/>
            <person name="Lundin D."/>
            <person name="Andersson A."/>
            <person name="Bertilsson S."/>
            <person name="Dopson M."/>
        </authorList>
    </citation>
    <scope>NUCLEOTIDE SEQUENCE</scope>
    <source>
        <strain evidence="2">MM415A00125</strain>
        <strain evidence="1">MM415B00372</strain>
    </source>
</reference>
<accession>A0A6M3J813</accession>
<protein>
    <recommendedName>
        <fullName evidence="3">Calcineurin-like phosphoesterase domain-containing protein</fullName>
    </recommendedName>
</protein>
<dbReference type="AlphaFoldDB" id="A0A6M3J813"/>
<evidence type="ECO:0008006" key="3">
    <source>
        <dbReference type="Google" id="ProtNLM"/>
    </source>
</evidence>
<organism evidence="1">
    <name type="scientific">viral metagenome</name>
    <dbReference type="NCBI Taxonomy" id="1070528"/>
    <lineage>
        <taxon>unclassified sequences</taxon>
        <taxon>metagenomes</taxon>
        <taxon>organismal metagenomes</taxon>
    </lineage>
</organism>
<name>A0A6M3J813_9ZZZZ</name>
<evidence type="ECO:0000313" key="2">
    <source>
        <dbReference type="EMBL" id="QJI04927.1"/>
    </source>
</evidence>
<dbReference type="EMBL" id="MT141545">
    <property type="protein sequence ID" value="QJA65844.1"/>
    <property type="molecule type" value="Genomic_DNA"/>
</dbReference>
<dbReference type="EMBL" id="MT145192">
    <property type="protein sequence ID" value="QJI04927.1"/>
    <property type="molecule type" value="Genomic_DNA"/>
</dbReference>
<sequence>MQLISRELPNDHNIFEVGDVHTGSALSSSDGWNKMIDMVHSKYDGCKNNYMVDHADLIEGIMVDDKRFDEKKMEEPLPQQQVKEAKRIREPIKDILLTILQGNHDRVLWKYGDIVKSICEELGVPYGTATAKITINDSKGNLMYKQFAMHGSRSIRSTADDPTRRKSNMELSLKRSLKFKAGDCAVMTKGHTHRILVADPIKELYLTDDGERIRGHYTGWGQTESYIHPDARWYGNTGSFLKLYGIGHSGYAEIFEYDPMEIGFLILIVRDKKIQELRPVYLDI</sequence>
<proteinExistence type="predicted"/>
<evidence type="ECO:0000313" key="1">
    <source>
        <dbReference type="EMBL" id="QJA65844.1"/>
    </source>
</evidence>